<evidence type="ECO:0000256" key="1">
    <source>
        <dbReference type="ARBA" id="ARBA00009986"/>
    </source>
</evidence>
<keyword evidence="7" id="KW-1185">Reference proteome</keyword>
<feature type="active site" evidence="3">
    <location>
        <position position="241"/>
    </location>
</feature>
<dbReference type="NCBIfam" id="NF006916">
    <property type="entry name" value="PRK09407.1"/>
    <property type="match status" value="1"/>
</dbReference>
<evidence type="ECO:0000256" key="2">
    <source>
        <dbReference type="ARBA" id="ARBA00023002"/>
    </source>
</evidence>
<sequence>MIERLTRHGGSGPTVKKFAPGTGAEYARLRHATADDVEGAFVTARQAQKAWAATPAKERVKPFIRFHDRVLQDEVVLDLIQTENGKARSSAFEEVLDVAGVALYYARRAPKILEPHKRSGAVPLATRTTERRHPKGVVGVISPWNAPLALGICDIIPALLAGNAVVHKPDSQTALTALYARELLVSSGLDPALWQIIVGDSGTVGAPLIDRADHICFTGSTAGGRKIAAGAAQRLISCTLELGGKNPMIVLGDADIAKAAAGAVRACFGHGGQLCLAIERIYVSSAKYQEFVENFVRNTAELRLGDALDFSFDIGSLTNQSQLDTAKRHVADAVAKGARILSGGRTRPDLGPYFFEPTILENVTPEMDVCAEETFGPVVSVYPFDTEEDAIGLANATEFGLNASVWSRDIKRANEVGSRVMAGTVNVNEGYGSAYASADAPMGGMKASGLGRRHGEHGLLEYTEAQTIASQHVIGFDKPPFLTARQNVKLLTRTYQLMKALRIK</sequence>
<proteinExistence type="inferred from homology"/>
<dbReference type="PROSITE" id="PS00687">
    <property type="entry name" value="ALDEHYDE_DEHYDR_GLU"/>
    <property type="match status" value="1"/>
</dbReference>
<dbReference type="Proteomes" id="UP000009235">
    <property type="component" value="Chromosome"/>
</dbReference>
<dbReference type="KEGG" id="asd:AS9A_2225"/>
<reference evidence="6 7" key="1">
    <citation type="journal article" date="2011" name="J. Bacteriol.">
        <title>Complete genome sequence of Amycolicicoccus subflavus DQS3-9A1T, an actinomycete isolated from crude oil-polluted soil.</title>
        <authorList>
            <person name="Cai M."/>
            <person name="Chen W.M."/>
            <person name="Nie Y."/>
            <person name="Chi C.Q."/>
            <person name="Wang Y.N."/>
            <person name="Tang Y.Q."/>
            <person name="Li G.Y."/>
            <person name="Wu X.L."/>
        </authorList>
    </citation>
    <scope>NUCLEOTIDE SEQUENCE [LARGE SCALE GENOMIC DNA]</scope>
    <source>
        <strain evidence="7">DSM 45089 / DQS3-9A1</strain>
    </source>
</reference>
<dbReference type="InterPro" id="IPR016163">
    <property type="entry name" value="Ald_DH_C"/>
</dbReference>
<dbReference type="InterPro" id="IPR016161">
    <property type="entry name" value="Ald_DH/histidinol_DH"/>
</dbReference>
<name>F6EQI9_HOYSD</name>
<feature type="domain" description="Aldehyde dehydrogenase" evidence="5">
    <location>
        <begin position="13"/>
        <end position="468"/>
    </location>
</feature>
<evidence type="ECO:0000259" key="5">
    <source>
        <dbReference type="Pfam" id="PF00171"/>
    </source>
</evidence>
<dbReference type="EMBL" id="CP002786">
    <property type="protein sequence ID" value="AEF40674.1"/>
    <property type="molecule type" value="Genomic_DNA"/>
</dbReference>
<dbReference type="InterPro" id="IPR015590">
    <property type="entry name" value="Aldehyde_DH_dom"/>
</dbReference>
<evidence type="ECO:0000313" key="6">
    <source>
        <dbReference type="EMBL" id="AEF40674.1"/>
    </source>
</evidence>
<dbReference type="FunFam" id="3.40.309.10:FF:000009">
    <property type="entry name" value="Aldehyde dehydrogenase A"/>
    <property type="match status" value="1"/>
</dbReference>
<gene>
    <name evidence="6" type="ordered locus">AS9A_2225</name>
</gene>
<dbReference type="InterPro" id="IPR029510">
    <property type="entry name" value="Ald_DH_CS_GLU"/>
</dbReference>
<evidence type="ECO:0000313" key="7">
    <source>
        <dbReference type="Proteomes" id="UP000009235"/>
    </source>
</evidence>
<dbReference type="PANTHER" id="PTHR11699">
    <property type="entry name" value="ALDEHYDE DEHYDROGENASE-RELATED"/>
    <property type="match status" value="1"/>
</dbReference>
<protein>
    <submittedName>
        <fullName evidence="6">Putative aldehyde dehydrogenase</fullName>
    </submittedName>
</protein>
<evidence type="ECO:0000256" key="4">
    <source>
        <dbReference type="RuleBase" id="RU003345"/>
    </source>
</evidence>
<dbReference type="GO" id="GO:0016620">
    <property type="term" value="F:oxidoreductase activity, acting on the aldehyde or oxo group of donors, NAD or NADP as acceptor"/>
    <property type="evidence" value="ECO:0007669"/>
    <property type="project" value="InterPro"/>
</dbReference>
<dbReference type="eggNOG" id="COG1012">
    <property type="taxonomic scope" value="Bacteria"/>
</dbReference>
<organism evidence="6 7">
    <name type="scientific">Hoyosella subflava (strain DSM 45089 / JCM 17490 / NBRC 109087 / DQS3-9A1)</name>
    <name type="common">Amycolicicoccus subflavus</name>
    <dbReference type="NCBI Taxonomy" id="443218"/>
    <lineage>
        <taxon>Bacteria</taxon>
        <taxon>Bacillati</taxon>
        <taxon>Actinomycetota</taxon>
        <taxon>Actinomycetes</taxon>
        <taxon>Mycobacteriales</taxon>
        <taxon>Hoyosellaceae</taxon>
        <taxon>Hoyosella</taxon>
    </lineage>
</organism>
<accession>F6EQI9</accession>
<evidence type="ECO:0000256" key="3">
    <source>
        <dbReference type="PROSITE-ProRule" id="PRU10007"/>
    </source>
</evidence>
<keyword evidence="2 4" id="KW-0560">Oxidoreductase</keyword>
<comment type="similarity">
    <text evidence="1 4">Belongs to the aldehyde dehydrogenase family.</text>
</comment>
<dbReference type="InterPro" id="IPR016162">
    <property type="entry name" value="Ald_DH_N"/>
</dbReference>
<dbReference type="Pfam" id="PF00171">
    <property type="entry name" value="Aldedh"/>
    <property type="match status" value="1"/>
</dbReference>
<dbReference type="HOGENOM" id="CLU_005391_1_0_11"/>
<dbReference type="AlphaFoldDB" id="F6EQI9"/>
<dbReference type="SUPFAM" id="SSF53720">
    <property type="entry name" value="ALDH-like"/>
    <property type="match status" value="1"/>
</dbReference>
<dbReference type="STRING" id="443218.AS9A_2225"/>
<dbReference type="Gene3D" id="3.40.309.10">
    <property type="entry name" value="Aldehyde Dehydrogenase, Chain A, domain 2"/>
    <property type="match status" value="1"/>
</dbReference>
<dbReference type="Gene3D" id="3.40.605.10">
    <property type="entry name" value="Aldehyde Dehydrogenase, Chain A, domain 1"/>
    <property type="match status" value="1"/>
</dbReference>